<protein>
    <submittedName>
        <fullName evidence="1">Uncharacterized protein</fullName>
    </submittedName>
</protein>
<evidence type="ECO:0000313" key="2">
    <source>
        <dbReference type="Proteomes" id="UP001456524"/>
    </source>
</evidence>
<dbReference type="EMBL" id="JBBWUH010000011">
    <property type="protein sequence ID" value="KAK8154595.1"/>
    <property type="molecule type" value="Genomic_DNA"/>
</dbReference>
<proteinExistence type="predicted"/>
<name>A0ABR1XGY9_9PEZI</name>
<comment type="caution">
    <text evidence="1">The sequence shown here is derived from an EMBL/GenBank/DDBJ whole genome shotgun (WGS) entry which is preliminary data.</text>
</comment>
<dbReference type="Proteomes" id="UP001456524">
    <property type="component" value="Unassembled WGS sequence"/>
</dbReference>
<accession>A0ABR1XGY9</accession>
<reference evidence="1 2" key="1">
    <citation type="journal article" date="2022" name="G3 (Bethesda)">
        <title>Enemy or ally: a genomic approach to elucidate the lifestyle of Phyllosticta citrichinaensis.</title>
        <authorList>
            <person name="Buijs V.A."/>
            <person name="Groenewald J.Z."/>
            <person name="Haridas S."/>
            <person name="LaButti K.M."/>
            <person name="Lipzen A."/>
            <person name="Martin F.M."/>
            <person name="Barry K."/>
            <person name="Grigoriev I.V."/>
            <person name="Crous P.W."/>
            <person name="Seidl M.F."/>
        </authorList>
    </citation>
    <scope>NUCLEOTIDE SEQUENCE [LARGE SCALE GENOMIC DNA]</scope>
    <source>
        <strain evidence="1 2">CBS 129764</strain>
    </source>
</reference>
<evidence type="ECO:0000313" key="1">
    <source>
        <dbReference type="EMBL" id="KAK8154595.1"/>
    </source>
</evidence>
<keyword evidence="2" id="KW-1185">Reference proteome</keyword>
<gene>
    <name evidence="1" type="ORF">IWX90DRAFT_418508</name>
</gene>
<organism evidence="1 2">
    <name type="scientific">Phyllosticta citrichinensis</name>
    <dbReference type="NCBI Taxonomy" id="1130410"/>
    <lineage>
        <taxon>Eukaryota</taxon>
        <taxon>Fungi</taxon>
        <taxon>Dikarya</taxon>
        <taxon>Ascomycota</taxon>
        <taxon>Pezizomycotina</taxon>
        <taxon>Dothideomycetes</taxon>
        <taxon>Dothideomycetes incertae sedis</taxon>
        <taxon>Botryosphaeriales</taxon>
        <taxon>Phyllostictaceae</taxon>
        <taxon>Phyllosticta</taxon>
    </lineage>
</organism>
<sequence length="226" mass="25543">MSTLKRCRQLQRDLATRKSHVLKAVDEDNDLTFEENLPPPRPENVSFASVSTAVEDKPDEQMGNEDQYRAVRDTTLFIDRSIKRIVREVRSQLQARPHAQTFQTRLSAIHDVWRISKMVVGLDGEDGRLVRETFMMDGNPLSNALLKLASSFTGSERRRVLGAVDEDGVTFRAKMDELTIFCLEEHGCVVMPDLEETYAILVGARRTQTSYNGKGFDSESESEGSD</sequence>